<dbReference type="AlphaFoldDB" id="C6HVY8"/>
<reference evidence="1 2" key="1">
    <citation type="journal article" date="2009" name="Appl. Environ. Microbiol.">
        <title>Community genomic and proteomic analyses of chemoautotrophic iron-oxidizing "Leptospirillum rubarum" (Group II) and "Leptospirillum ferrodiazotrophum" (Group III) bacteria in acid mine drainage biofilms.</title>
        <authorList>
            <person name="Goltsman D.S."/>
            <person name="Denef V.J."/>
            <person name="Singer S.W."/>
            <person name="VerBerkmoes N.C."/>
            <person name="Lefsrud M."/>
            <person name="Mueller R.S."/>
            <person name="Dick G.J."/>
            <person name="Sun C.L."/>
            <person name="Wheeler K.E."/>
            <person name="Zemla A."/>
            <person name="Baker B.J."/>
            <person name="Hauser L."/>
            <person name="Land M."/>
            <person name="Shah M.B."/>
            <person name="Thelen M.P."/>
            <person name="Hettich R.L."/>
            <person name="Banfield J.F."/>
        </authorList>
    </citation>
    <scope>NUCLEOTIDE SEQUENCE [LARGE SCALE GENOMIC DNA]</scope>
</reference>
<evidence type="ECO:0000313" key="1">
    <source>
        <dbReference type="EMBL" id="EES53250.1"/>
    </source>
</evidence>
<name>C6HVY8_9BACT</name>
<keyword evidence="2" id="KW-1185">Reference proteome</keyword>
<dbReference type="Proteomes" id="UP000009374">
    <property type="component" value="Unassembled WGS sequence"/>
</dbReference>
<organism evidence="1 2">
    <name type="scientific">Leptospirillum ferrodiazotrophum</name>
    <dbReference type="NCBI Taxonomy" id="412449"/>
    <lineage>
        <taxon>Bacteria</taxon>
        <taxon>Pseudomonadati</taxon>
        <taxon>Nitrospirota</taxon>
        <taxon>Nitrospiria</taxon>
        <taxon>Nitrospirales</taxon>
        <taxon>Nitrospiraceae</taxon>
        <taxon>Leptospirillum</taxon>
    </lineage>
</organism>
<gene>
    <name evidence="1" type="ORF">UBAL3_80150039</name>
</gene>
<proteinExistence type="predicted"/>
<dbReference type="EMBL" id="GG693867">
    <property type="protein sequence ID" value="EES53250.1"/>
    <property type="molecule type" value="Genomic_DNA"/>
</dbReference>
<sequence>MSERLGIVGSPEKDPYGNDISLEKYRETGFVEVFCKAADFVDFSSGIGVPISLKKGALAWKGEMAGFRLGVVNEAFTPRDFIAFLEGMRVGIYTIRMDPETPVSSDIIGAKAYLG</sequence>
<accession>C6HVY8</accession>
<evidence type="ECO:0000313" key="2">
    <source>
        <dbReference type="Proteomes" id="UP000009374"/>
    </source>
</evidence>
<protein>
    <submittedName>
        <fullName evidence="1">Uncharacterized protein</fullName>
    </submittedName>
</protein>